<keyword evidence="2" id="KW-0805">Transcription regulation</keyword>
<dbReference type="InterPro" id="IPR050109">
    <property type="entry name" value="HTH-type_TetR-like_transc_reg"/>
</dbReference>
<dbReference type="InterPro" id="IPR001647">
    <property type="entry name" value="HTH_TetR"/>
</dbReference>
<keyword evidence="8" id="KW-1185">Reference proteome</keyword>
<keyword evidence="4" id="KW-0804">Transcription</keyword>
<evidence type="ECO:0000259" key="6">
    <source>
        <dbReference type="PROSITE" id="PS50977"/>
    </source>
</evidence>
<name>A0ABV1NZY1_9ACTN</name>
<evidence type="ECO:0000256" key="5">
    <source>
        <dbReference type="PROSITE-ProRule" id="PRU00335"/>
    </source>
</evidence>
<dbReference type="InterPro" id="IPR009057">
    <property type="entry name" value="Homeodomain-like_sf"/>
</dbReference>
<dbReference type="InterPro" id="IPR004111">
    <property type="entry name" value="Repressor_TetR_C"/>
</dbReference>
<dbReference type="InterPro" id="IPR036271">
    <property type="entry name" value="Tet_transcr_reg_TetR-rel_C_sf"/>
</dbReference>
<accession>A0ABV1NZY1</accession>
<evidence type="ECO:0000256" key="3">
    <source>
        <dbReference type="ARBA" id="ARBA00023125"/>
    </source>
</evidence>
<evidence type="ECO:0000313" key="7">
    <source>
        <dbReference type="EMBL" id="MEQ7848066.1"/>
    </source>
</evidence>
<gene>
    <name evidence="7" type="ORF">V6R90_12345</name>
</gene>
<dbReference type="Pfam" id="PF00440">
    <property type="entry name" value="TetR_N"/>
    <property type="match status" value="1"/>
</dbReference>
<evidence type="ECO:0000256" key="1">
    <source>
        <dbReference type="ARBA" id="ARBA00022491"/>
    </source>
</evidence>
<keyword evidence="3 5" id="KW-0238">DNA-binding</keyword>
<dbReference type="Gene3D" id="1.10.357.10">
    <property type="entry name" value="Tetracycline Repressor, domain 2"/>
    <property type="match status" value="1"/>
</dbReference>
<evidence type="ECO:0000313" key="8">
    <source>
        <dbReference type="Proteomes" id="UP001482520"/>
    </source>
</evidence>
<keyword evidence="1" id="KW-0678">Repressor</keyword>
<dbReference type="Proteomes" id="UP001482520">
    <property type="component" value="Unassembled WGS sequence"/>
</dbReference>
<evidence type="ECO:0000256" key="4">
    <source>
        <dbReference type="ARBA" id="ARBA00023163"/>
    </source>
</evidence>
<protein>
    <submittedName>
        <fullName evidence="7">TetR/AcrR family transcriptional regulator C-terminal domain-containing protein</fullName>
    </submittedName>
</protein>
<dbReference type="PANTHER" id="PTHR30055:SF151">
    <property type="entry name" value="TRANSCRIPTIONAL REGULATORY PROTEIN"/>
    <property type="match status" value="1"/>
</dbReference>
<reference evidence="7 8" key="1">
    <citation type="submission" date="2024-02" db="EMBL/GenBank/DDBJ databases">
        <title>Full genome sequence of Nocardioides kribbensis.</title>
        <authorList>
            <person name="Poletto B.L."/>
            <person name="Silva G."/>
            <person name="Galante D."/>
            <person name="Campos K.R."/>
            <person name="Santos M.B.N."/>
            <person name="Sacchi C.T."/>
        </authorList>
    </citation>
    <scope>NUCLEOTIDE SEQUENCE [LARGE SCALE GENOMIC DNA]</scope>
    <source>
        <strain evidence="7 8">O4R</strain>
    </source>
</reference>
<feature type="domain" description="HTH tetR-type" evidence="6">
    <location>
        <begin position="2"/>
        <end position="62"/>
    </location>
</feature>
<feature type="DNA-binding region" description="H-T-H motif" evidence="5">
    <location>
        <begin position="25"/>
        <end position="44"/>
    </location>
</feature>
<dbReference type="Pfam" id="PF02909">
    <property type="entry name" value="TetR_C_1"/>
    <property type="match status" value="1"/>
</dbReference>
<dbReference type="SUPFAM" id="SSF48498">
    <property type="entry name" value="Tetracyclin repressor-like, C-terminal domain"/>
    <property type="match status" value="1"/>
</dbReference>
<sequence>MSYRRPDIVARAVEVLDTYGLADLTMRRLGGELGVRPSALYHHFASKQTLLAAVADEVLARGRAPRDTPPDTVPDGSWDDRVVAVCTELREAMLAYRDGAELVATVHAFGLGAAAPGRDLAAALADSGLDPALAGTATRTLLHFVFGHTLDEQTHLQAGSAGAIEDQPRERSDFAAGLGIVLDGIRLRCRVAPPPRG</sequence>
<dbReference type="InterPro" id="IPR003012">
    <property type="entry name" value="Tet_transcr_reg_TetR"/>
</dbReference>
<comment type="caution">
    <text evidence="7">The sequence shown here is derived from an EMBL/GenBank/DDBJ whole genome shotgun (WGS) entry which is preliminary data.</text>
</comment>
<evidence type="ECO:0000256" key="2">
    <source>
        <dbReference type="ARBA" id="ARBA00023015"/>
    </source>
</evidence>
<proteinExistence type="predicted"/>
<dbReference type="PRINTS" id="PR00455">
    <property type="entry name" value="HTHTETR"/>
</dbReference>
<dbReference type="PROSITE" id="PS50977">
    <property type="entry name" value="HTH_TETR_2"/>
    <property type="match status" value="1"/>
</dbReference>
<dbReference type="EMBL" id="JBEGDP010000013">
    <property type="protein sequence ID" value="MEQ7848066.1"/>
    <property type="molecule type" value="Genomic_DNA"/>
</dbReference>
<dbReference type="RefSeq" id="WP_349804853.1">
    <property type="nucleotide sequence ID" value="NZ_JBEGDP010000013.1"/>
</dbReference>
<organism evidence="7 8">
    <name type="scientific">Nocardioides kribbensis</name>
    <dbReference type="NCBI Taxonomy" id="305517"/>
    <lineage>
        <taxon>Bacteria</taxon>
        <taxon>Bacillati</taxon>
        <taxon>Actinomycetota</taxon>
        <taxon>Actinomycetes</taxon>
        <taxon>Propionibacteriales</taxon>
        <taxon>Nocardioidaceae</taxon>
        <taxon>Nocardioides</taxon>
    </lineage>
</organism>
<dbReference type="PRINTS" id="PR00400">
    <property type="entry name" value="TETREPRESSOR"/>
</dbReference>
<dbReference type="Gene3D" id="1.10.10.60">
    <property type="entry name" value="Homeodomain-like"/>
    <property type="match status" value="1"/>
</dbReference>
<dbReference type="SUPFAM" id="SSF46689">
    <property type="entry name" value="Homeodomain-like"/>
    <property type="match status" value="1"/>
</dbReference>
<dbReference type="PANTHER" id="PTHR30055">
    <property type="entry name" value="HTH-TYPE TRANSCRIPTIONAL REGULATOR RUTR"/>
    <property type="match status" value="1"/>
</dbReference>